<dbReference type="GO" id="GO:0008839">
    <property type="term" value="F:4-hydroxy-tetrahydrodipicolinate reductase"/>
    <property type="evidence" value="ECO:0007669"/>
    <property type="project" value="InterPro"/>
</dbReference>
<name>A0A1X1YHJ2_9MYCO</name>
<gene>
    <name evidence="4" type="ORF">AWC16_14465</name>
</gene>
<evidence type="ECO:0000313" key="4">
    <source>
        <dbReference type="EMBL" id="ORW10579.1"/>
    </source>
</evidence>
<protein>
    <recommendedName>
        <fullName evidence="3">Dihydrodipicolinate reductase N-terminal domain-containing protein</fullName>
    </recommendedName>
</protein>
<dbReference type="Pfam" id="PF01113">
    <property type="entry name" value="DapB_N"/>
    <property type="match status" value="1"/>
</dbReference>
<dbReference type="SUPFAM" id="SSF51735">
    <property type="entry name" value="NAD(P)-binding Rossmann-fold domains"/>
    <property type="match status" value="1"/>
</dbReference>
<dbReference type="InterPro" id="IPR036291">
    <property type="entry name" value="NAD(P)-bd_dom_sf"/>
</dbReference>
<evidence type="ECO:0000259" key="3">
    <source>
        <dbReference type="Pfam" id="PF01113"/>
    </source>
</evidence>
<dbReference type="EMBL" id="LQPG01000022">
    <property type="protein sequence ID" value="ORW10579.1"/>
    <property type="molecule type" value="Genomic_DNA"/>
</dbReference>
<keyword evidence="2" id="KW-0560">Oxidoreductase</keyword>
<evidence type="ECO:0000256" key="2">
    <source>
        <dbReference type="ARBA" id="ARBA00023002"/>
    </source>
</evidence>
<dbReference type="STRING" id="1108812.AWC16_14465"/>
<organism evidence="4 5">
    <name type="scientific">Mycolicibacter longobardus</name>
    <dbReference type="NCBI Taxonomy" id="1108812"/>
    <lineage>
        <taxon>Bacteria</taxon>
        <taxon>Bacillati</taxon>
        <taxon>Actinomycetota</taxon>
        <taxon>Actinomycetes</taxon>
        <taxon>Mycobacteriales</taxon>
        <taxon>Mycobacteriaceae</taxon>
        <taxon>Mycolicibacter</taxon>
    </lineage>
</organism>
<dbReference type="AlphaFoldDB" id="A0A1X1YHJ2"/>
<dbReference type="GO" id="GO:0009089">
    <property type="term" value="P:lysine biosynthetic process via diaminopimelate"/>
    <property type="evidence" value="ECO:0007669"/>
    <property type="project" value="InterPro"/>
</dbReference>
<accession>A0A1X1YHJ2</accession>
<keyword evidence="5" id="KW-1185">Reference proteome</keyword>
<evidence type="ECO:0000256" key="1">
    <source>
        <dbReference type="ARBA" id="ARBA00022857"/>
    </source>
</evidence>
<dbReference type="InterPro" id="IPR000846">
    <property type="entry name" value="DapB_N"/>
</dbReference>
<dbReference type="OrthoDB" id="4379719at2"/>
<keyword evidence="1" id="KW-0521">NADP</keyword>
<feature type="domain" description="Dihydrodipicolinate reductase N-terminal" evidence="3">
    <location>
        <begin position="3"/>
        <end position="83"/>
    </location>
</feature>
<comment type="caution">
    <text evidence="4">The sequence shown here is derived from an EMBL/GenBank/DDBJ whole genome shotgun (WGS) entry which is preliminary data.</text>
</comment>
<reference evidence="4 5" key="1">
    <citation type="submission" date="2016-01" db="EMBL/GenBank/DDBJ databases">
        <title>The new phylogeny of the genus Mycobacterium.</title>
        <authorList>
            <person name="Tarcisio F."/>
            <person name="Conor M."/>
            <person name="Antonella G."/>
            <person name="Elisabetta G."/>
            <person name="Giulia F.S."/>
            <person name="Sara T."/>
            <person name="Anna F."/>
            <person name="Clotilde B."/>
            <person name="Roberto B."/>
            <person name="Veronica D.S."/>
            <person name="Fabio R."/>
            <person name="Monica P."/>
            <person name="Olivier J."/>
            <person name="Enrico T."/>
            <person name="Nicola S."/>
        </authorList>
    </citation>
    <scope>NUCLEOTIDE SEQUENCE [LARGE SCALE GENOMIC DNA]</scope>
    <source>
        <strain evidence="4 5">DSM 45394</strain>
    </source>
</reference>
<dbReference type="Proteomes" id="UP000193866">
    <property type="component" value="Unassembled WGS sequence"/>
</dbReference>
<dbReference type="Gene3D" id="3.40.50.720">
    <property type="entry name" value="NAD(P)-binding Rossmann-like Domain"/>
    <property type="match status" value="1"/>
</dbReference>
<evidence type="ECO:0000313" key="5">
    <source>
        <dbReference type="Proteomes" id="UP000193866"/>
    </source>
</evidence>
<proteinExistence type="predicted"/>
<sequence length="421" mass="45301">MYRLVIWGPGEVGGAVLRAAHASPDFDIVGVKVFSQHKHGRDAGELVGIGPIGVTATRSKQEILALDADCVILAPLPTAIMEGLDDDVIEILESGKNVVTTAAYHNVAQPNWLNTARTPSARLRAIAGLGVARNPRERRMLAGVKALTSIPSLDRVTDPLLARVADRAIPVRATPERLRQACRAGKSSLHGTGMHPTFMVERQMIRLAGVLNEVHHIRFIEALDFSYAPDGMWGGLRGLGFGHDIDEINDDFFLAKAGDFYYGDLASNVGHALFGAHPHEIRIQRSLRAIPAKHAFQVGSTTIEKGSAAVLHMTHRGYLHDGRQFFTNEESWFLGTEHKFHGDNLPFGNLPDLGGYTFEITGKPATIRGQIAYAGDPATTANPITAGSVHALLDAVGPVCAADPGIVIDDAAPYYRTAGAR</sequence>
<dbReference type="CDD" id="cd24146">
    <property type="entry name" value="nat-AmDH_N_like"/>
    <property type="match status" value="1"/>
</dbReference>